<dbReference type="EMBL" id="QUMO01000003">
    <property type="protein sequence ID" value="REF86346.1"/>
    <property type="molecule type" value="Genomic_DNA"/>
</dbReference>
<evidence type="ECO:0000313" key="1">
    <source>
        <dbReference type="EMBL" id="REF86346.1"/>
    </source>
</evidence>
<evidence type="ECO:0000313" key="2">
    <source>
        <dbReference type="Proteomes" id="UP000256900"/>
    </source>
</evidence>
<dbReference type="AlphaFoldDB" id="A0A3D9YUR6"/>
<name>A0A3D9YUR6_9HYPH</name>
<gene>
    <name evidence="1" type="ORF">DES32_2397</name>
</gene>
<organism evidence="1 2">
    <name type="scientific">Methylovirgula ligni</name>
    <dbReference type="NCBI Taxonomy" id="569860"/>
    <lineage>
        <taxon>Bacteria</taxon>
        <taxon>Pseudomonadati</taxon>
        <taxon>Pseudomonadota</taxon>
        <taxon>Alphaproteobacteria</taxon>
        <taxon>Hyphomicrobiales</taxon>
        <taxon>Beijerinckiaceae</taxon>
        <taxon>Methylovirgula</taxon>
    </lineage>
</organism>
<dbReference type="RefSeq" id="WP_115836895.1">
    <property type="nucleotide sequence ID" value="NZ_CP025086.1"/>
</dbReference>
<reference evidence="1 2" key="1">
    <citation type="submission" date="2018-08" db="EMBL/GenBank/DDBJ databases">
        <title>Genomic Encyclopedia of Type Strains, Phase IV (KMG-IV): sequencing the most valuable type-strain genomes for metagenomic binning, comparative biology and taxonomic classification.</title>
        <authorList>
            <person name="Goeker M."/>
        </authorList>
    </citation>
    <scope>NUCLEOTIDE SEQUENCE [LARGE SCALE GENOMIC DNA]</scope>
    <source>
        <strain evidence="1 2">BW863</strain>
    </source>
</reference>
<proteinExistence type="predicted"/>
<dbReference type="Proteomes" id="UP000256900">
    <property type="component" value="Unassembled WGS sequence"/>
</dbReference>
<keyword evidence="2" id="KW-1185">Reference proteome</keyword>
<comment type="caution">
    <text evidence="1">The sequence shown here is derived from an EMBL/GenBank/DDBJ whole genome shotgun (WGS) entry which is preliminary data.</text>
</comment>
<protein>
    <submittedName>
        <fullName evidence="1">Uncharacterized protein</fullName>
    </submittedName>
</protein>
<accession>A0A3D9YUR6</accession>
<sequence length="61" mass="6619">MMQFVMGVLVGILVTVSAALWADSGRAPVCPAGAGCPIVNWDEARDRYEHLRDEFGLGGRR</sequence>